<reference evidence="2" key="1">
    <citation type="submission" date="2021-07" db="EMBL/GenBank/DDBJ databases">
        <authorList>
            <person name="Branca A.L. A."/>
        </authorList>
    </citation>
    <scope>NUCLEOTIDE SEQUENCE</scope>
</reference>
<feature type="transmembrane region" description="Helical" evidence="1">
    <location>
        <begin position="79"/>
        <end position="98"/>
    </location>
</feature>
<sequence>MQTPREPEFWTWPRERDLQLTKADLINLAEDTWKLHLDSSSRKSTIKQPSKAFPWLVAIIATLLAILATPLLTPQVKPFPWLVVLYAILLAMFVTLFFKLQ</sequence>
<organism evidence="2 3">
    <name type="scientific">Penicillium nalgiovense</name>
    <dbReference type="NCBI Taxonomy" id="60175"/>
    <lineage>
        <taxon>Eukaryota</taxon>
        <taxon>Fungi</taxon>
        <taxon>Dikarya</taxon>
        <taxon>Ascomycota</taxon>
        <taxon>Pezizomycotina</taxon>
        <taxon>Eurotiomycetes</taxon>
        <taxon>Eurotiomycetidae</taxon>
        <taxon>Eurotiales</taxon>
        <taxon>Aspergillaceae</taxon>
        <taxon>Penicillium</taxon>
    </lineage>
</organism>
<evidence type="ECO:0000313" key="2">
    <source>
        <dbReference type="EMBL" id="CAG7961277.1"/>
    </source>
</evidence>
<proteinExistence type="predicted"/>
<keyword evidence="1" id="KW-0472">Membrane</keyword>
<protein>
    <submittedName>
        <fullName evidence="2">Uncharacterized protein</fullName>
    </submittedName>
</protein>
<keyword evidence="1" id="KW-1133">Transmembrane helix</keyword>
<evidence type="ECO:0000313" key="3">
    <source>
        <dbReference type="Proteomes" id="UP001153461"/>
    </source>
</evidence>
<gene>
    <name evidence="2" type="ORF">PNAL_LOCUS773</name>
</gene>
<feature type="transmembrane region" description="Helical" evidence="1">
    <location>
        <begin position="52"/>
        <end position="73"/>
    </location>
</feature>
<evidence type="ECO:0000256" key="1">
    <source>
        <dbReference type="SAM" id="Phobius"/>
    </source>
</evidence>
<name>A0A9W4MLX2_PENNA</name>
<accession>A0A9W4MLX2</accession>
<dbReference type="Proteomes" id="UP001153461">
    <property type="component" value="Unassembled WGS sequence"/>
</dbReference>
<keyword evidence="1" id="KW-0812">Transmembrane</keyword>
<dbReference type="AlphaFoldDB" id="A0A9W4MLX2"/>
<comment type="caution">
    <text evidence="2">The sequence shown here is derived from an EMBL/GenBank/DDBJ whole genome shotgun (WGS) entry which is preliminary data.</text>
</comment>
<dbReference type="EMBL" id="CAJVNV010000021">
    <property type="protein sequence ID" value="CAG7961277.1"/>
    <property type="molecule type" value="Genomic_DNA"/>
</dbReference>